<protein>
    <submittedName>
        <fullName evidence="1">Uncharacterized protein</fullName>
    </submittedName>
</protein>
<comment type="caution">
    <text evidence="1">The sequence shown here is derived from an EMBL/GenBank/DDBJ whole genome shotgun (WGS) entry which is preliminary data.</text>
</comment>
<organism evidence="1 2">
    <name type="scientific">Durusdinium trenchii</name>
    <dbReference type="NCBI Taxonomy" id="1381693"/>
    <lineage>
        <taxon>Eukaryota</taxon>
        <taxon>Sar</taxon>
        <taxon>Alveolata</taxon>
        <taxon>Dinophyceae</taxon>
        <taxon>Suessiales</taxon>
        <taxon>Symbiodiniaceae</taxon>
        <taxon>Durusdinium</taxon>
    </lineage>
</organism>
<reference evidence="1 2" key="1">
    <citation type="submission" date="2024-02" db="EMBL/GenBank/DDBJ databases">
        <authorList>
            <person name="Chen Y."/>
            <person name="Shah S."/>
            <person name="Dougan E. K."/>
            <person name="Thang M."/>
            <person name="Chan C."/>
        </authorList>
    </citation>
    <scope>NUCLEOTIDE SEQUENCE [LARGE SCALE GENOMIC DNA]</scope>
</reference>
<keyword evidence="2" id="KW-1185">Reference proteome</keyword>
<dbReference type="Proteomes" id="UP001642464">
    <property type="component" value="Unassembled WGS sequence"/>
</dbReference>
<gene>
    <name evidence="1" type="ORF">SCF082_LOCUS40101</name>
</gene>
<dbReference type="EMBL" id="CAXAMM010039185">
    <property type="protein sequence ID" value="CAK9084539.1"/>
    <property type="molecule type" value="Genomic_DNA"/>
</dbReference>
<dbReference type="Gene3D" id="3.40.50.300">
    <property type="entry name" value="P-loop containing nucleotide triphosphate hydrolases"/>
    <property type="match status" value="1"/>
</dbReference>
<evidence type="ECO:0000313" key="1">
    <source>
        <dbReference type="EMBL" id="CAK9084539.1"/>
    </source>
</evidence>
<sequence length="309" mass="35215">MGMKAHGVLFIAILPIYLGCQEEADCQVTELLQRSLEVETPHLRRLKASPMFWLHIPKCGTSFYNTVTHLPGMCPDLPVNLSMGDESVWGKCFETHFRALCPTLCDQKLLHCDWPPTATHQFLVDSKYEEYKGHFVGLFRQPEQRLLSAYHDDKDLFRSDPFIPACSNETMTKELSMEEFIQRYASFETGQLVGTLINLTLADVPKAIERLEQGFAFVGLQEEWELSICLFHAKFGGPCLSVDFEDTRPSHGGKASLYDTSILNGWVDELDRPVYAKAKEIFERDLQKFGISHETCKSCYDEAGLVWQD</sequence>
<dbReference type="InterPro" id="IPR027417">
    <property type="entry name" value="P-loop_NTPase"/>
</dbReference>
<accession>A0ABP0Q8G9</accession>
<name>A0ABP0Q8G9_9DINO</name>
<evidence type="ECO:0000313" key="2">
    <source>
        <dbReference type="Proteomes" id="UP001642464"/>
    </source>
</evidence>
<proteinExistence type="predicted"/>
<dbReference type="SUPFAM" id="SSF52540">
    <property type="entry name" value="P-loop containing nucleoside triphosphate hydrolases"/>
    <property type="match status" value="1"/>
</dbReference>